<dbReference type="Proteomes" id="UP000472263">
    <property type="component" value="Chromosome 9"/>
</dbReference>
<accession>A0A667X875</accession>
<dbReference type="InterPro" id="IPR016024">
    <property type="entry name" value="ARM-type_fold"/>
</dbReference>
<name>A0A667X875_9TELE</name>
<dbReference type="SUPFAM" id="SSF48371">
    <property type="entry name" value="ARM repeat"/>
    <property type="match status" value="1"/>
</dbReference>
<proteinExistence type="predicted"/>
<dbReference type="AlphaFoldDB" id="A0A667X875"/>
<dbReference type="PANTHER" id="PTHR15599:SF1">
    <property type="entry name" value="RADIAL SPOKE HEAD 14 HOMOLOG"/>
    <property type="match status" value="1"/>
</dbReference>
<organism evidence="1 2">
    <name type="scientific">Myripristis murdjan</name>
    <name type="common">pinecone soldierfish</name>
    <dbReference type="NCBI Taxonomy" id="586833"/>
    <lineage>
        <taxon>Eukaryota</taxon>
        <taxon>Metazoa</taxon>
        <taxon>Chordata</taxon>
        <taxon>Craniata</taxon>
        <taxon>Vertebrata</taxon>
        <taxon>Euteleostomi</taxon>
        <taxon>Actinopterygii</taxon>
        <taxon>Neopterygii</taxon>
        <taxon>Teleostei</taxon>
        <taxon>Neoteleostei</taxon>
        <taxon>Acanthomorphata</taxon>
        <taxon>Holocentriformes</taxon>
        <taxon>Holocentridae</taxon>
        <taxon>Myripristis</taxon>
    </lineage>
</organism>
<dbReference type="InParanoid" id="A0A667X875"/>
<dbReference type="Ensembl" id="ENSMMDT00005014485.1">
    <property type="protein sequence ID" value="ENSMMDP00005014090.1"/>
    <property type="gene ID" value="ENSMMDG00005007285.1"/>
</dbReference>
<reference evidence="1" key="3">
    <citation type="submission" date="2025-09" db="UniProtKB">
        <authorList>
            <consortium name="Ensembl"/>
        </authorList>
    </citation>
    <scope>IDENTIFICATION</scope>
</reference>
<evidence type="ECO:0000313" key="2">
    <source>
        <dbReference type="Proteomes" id="UP000472263"/>
    </source>
</evidence>
<dbReference type="InterPro" id="IPR042856">
    <property type="entry name" value="RSP14"/>
</dbReference>
<keyword evidence="2" id="KW-1185">Reference proteome</keyword>
<dbReference type="Gene3D" id="1.25.10.10">
    <property type="entry name" value="Leucine-rich Repeat Variant"/>
    <property type="match status" value="1"/>
</dbReference>
<reference evidence="1" key="2">
    <citation type="submission" date="2025-08" db="UniProtKB">
        <authorList>
            <consortium name="Ensembl"/>
        </authorList>
    </citation>
    <scope>IDENTIFICATION</scope>
</reference>
<dbReference type="InterPro" id="IPR011989">
    <property type="entry name" value="ARM-like"/>
</dbReference>
<evidence type="ECO:0000313" key="1">
    <source>
        <dbReference type="Ensembl" id="ENSMMDP00005014090.1"/>
    </source>
</evidence>
<protein>
    <recommendedName>
        <fullName evidence="3">Radial spoke head 14 homolog</fullName>
    </recommendedName>
</protein>
<dbReference type="GeneTree" id="ENSGT00500000044989"/>
<evidence type="ECO:0008006" key="3">
    <source>
        <dbReference type="Google" id="ProtNLM"/>
    </source>
</evidence>
<reference evidence="1" key="1">
    <citation type="submission" date="2019-06" db="EMBL/GenBank/DDBJ databases">
        <authorList>
            <consortium name="Wellcome Sanger Institute Data Sharing"/>
        </authorList>
    </citation>
    <scope>NUCLEOTIDE SEQUENCE [LARGE SCALE GENOMIC DNA]</scope>
</reference>
<sequence length="108" mass="12397">MNSIFSPIFILNTFRCIDPTRAPVAFGRWALPRLARELRDPDPVTRRRALATLCDLVREPERAYEAVRGGCMEQLKLLLRDEDLTVRRKTTELIHLLTAHSVGRSVNI</sequence>
<dbReference type="PANTHER" id="PTHR15599">
    <property type="entry name" value="RTDR1"/>
    <property type="match status" value="1"/>
</dbReference>